<name>A0ABU6D2U8_9GAMM</name>
<evidence type="ECO:0000313" key="4">
    <source>
        <dbReference type="Proteomes" id="UP001308005"/>
    </source>
</evidence>
<evidence type="ECO:0000256" key="2">
    <source>
        <dbReference type="SAM" id="SignalP"/>
    </source>
</evidence>
<evidence type="ECO:0000313" key="3">
    <source>
        <dbReference type="EMBL" id="MEB4593399.1"/>
    </source>
</evidence>
<keyword evidence="4" id="KW-1185">Reference proteome</keyword>
<protein>
    <recommendedName>
        <fullName evidence="5">Cytochrome c domain-containing protein</fullName>
    </recommendedName>
</protein>
<feature type="region of interest" description="Disordered" evidence="1">
    <location>
        <begin position="63"/>
        <end position="94"/>
    </location>
</feature>
<evidence type="ECO:0000256" key="1">
    <source>
        <dbReference type="SAM" id="MobiDB-lite"/>
    </source>
</evidence>
<dbReference type="Proteomes" id="UP001308005">
    <property type="component" value="Unassembled WGS sequence"/>
</dbReference>
<keyword evidence="2" id="KW-0732">Signal</keyword>
<proteinExistence type="predicted"/>
<dbReference type="EMBL" id="JAYMYJ010000159">
    <property type="protein sequence ID" value="MEB4593399.1"/>
    <property type="molecule type" value="Genomic_DNA"/>
</dbReference>
<evidence type="ECO:0008006" key="5">
    <source>
        <dbReference type="Google" id="ProtNLM"/>
    </source>
</evidence>
<accession>A0ABU6D2U8</accession>
<reference evidence="3 4" key="2">
    <citation type="submission" date="2024-01" db="EMBL/GenBank/DDBJ databases">
        <authorList>
            <person name="Xie X."/>
        </authorList>
    </citation>
    <scope>NUCLEOTIDE SEQUENCE [LARGE SCALE GENOMIC DNA]</scope>
    <source>
        <strain evidence="3">SCUT-1</strain>
    </source>
</reference>
<gene>
    <name evidence="3" type="ORF">VSS37_20650</name>
</gene>
<feature type="signal peptide" evidence="2">
    <location>
        <begin position="1"/>
        <end position="20"/>
    </location>
</feature>
<sequence>MKKLIVGLGLTALAVPSVQAGWTGSVEDMRTMQANESRPIVRVKRSYVGTASCGQCHIRYNPAKQHTVNPPHQRRPPQATGWQRSARVTPHISQRQPLARPVQMYAYYAPQRHPAQQPPRVYRIVGQAQPMCRYIR</sequence>
<organism evidence="3 4">
    <name type="scientific">Candidatus Thiothrix phosphatis</name>
    <dbReference type="NCBI Taxonomy" id="3112415"/>
    <lineage>
        <taxon>Bacteria</taxon>
        <taxon>Pseudomonadati</taxon>
        <taxon>Pseudomonadota</taxon>
        <taxon>Gammaproteobacteria</taxon>
        <taxon>Thiotrichales</taxon>
        <taxon>Thiotrichaceae</taxon>
        <taxon>Thiothrix</taxon>
    </lineage>
</organism>
<dbReference type="RefSeq" id="WP_324698270.1">
    <property type="nucleotide sequence ID" value="NZ_JAYMYJ010000159.1"/>
</dbReference>
<comment type="caution">
    <text evidence="3">The sequence shown here is derived from an EMBL/GenBank/DDBJ whole genome shotgun (WGS) entry which is preliminary data.</text>
</comment>
<feature type="chain" id="PRO_5046945060" description="Cytochrome c domain-containing protein" evidence="2">
    <location>
        <begin position="21"/>
        <end position="136"/>
    </location>
</feature>
<reference evidence="4" key="1">
    <citation type="submission" date="2023-07" db="EMBL/GenBank/DDBJ databases">
        <title>The carbon used by Thiothrix.</title>
        <authorList>
            <person name="Chen L."/>
        </authorList>
    </citation>
    <scope>NUCLEOTIDE SEQUENCE [LARGE SCALE GENOMIC DNA]</scope>
</reference>